<feature type="transmembrane region" description="Helical" evidence="1">
    <location>
        <begin position="61"/>
        <end position="81"/>
    </location>
</feature>
<evidence type="ECO:0000256" key="1">
    <source>
        <dbReference type="SAM" id="Phobius"/>
    </source>
</evidence>
<dbReference type="Pfam" id="PF18181">
    <property type="entry name" value="SLATT_1"/>
    <property type="match status" value="1"/>
</dbReference>
<dbReference type="AlphaFoldDB" id="A0A1E7L4L5"/>
<evidence type="ECO:0000313" key="4">
    <source>
        <dbReference type="Proteomes" id="UP000176005"/>
    </source>
</evidence>
<sequence>MSQHGGGTTLLEIWDQQSVWSQAADRRKSAIGRARALALTLGIAAAVLGTAASQTMDAYGAAGKTLAFAAALAAGLVPLAAGRAGPAAIRDWTLLRSVSEAIKNEAYVFLAGVAPYRGPAASAVLRDRVDRLRADAADLLPHTEGITPVPRTPPEVTDVDSYIERRVRQQIDGYYRPKSAAMGRRLTLVRRAELLLGCAGAVLGAVSGAYEVEAAAAWVAVATLIGAAVSTHAVTSRYAYQQIEYARTADELDRLITSWRSEPTSSPEAADAFVDRCERVVSVLNDSWMIKWTTE</sequence>
<dbReference type="InterPro" id="IPR025325">
    <property type="entry name" value="DUF4231"/>
</dbReference>
<reference evidence="3 4" key="1">
    <citation type="journal article" date="2016" name="Front. Microbiol.">
        <title>Comparative Genomics Analysis of Streptomyces Species Reveals Their Adaptation to the Marine Environment and Their Diversity at the Genomic Level.</title>
        <authorList>
            <person name="Tian X."/>
            <person name="Zhang Z."/>
            <person name="Yang T."/>
            <person name="Chen M."/>
            <person name="Li J."/>
            <person name="Chen F."/>
            <person name="Yang J."/>
            <person name="Li W."/>
            <person name="Zhang B."/>
            <person name="Zhang Z."/>
            <person name="Wu J."/>
            <person name="Zhang C."/>
            <person name="Long L."/>
            <person name="Xiao J."/>
        </authorList>
    </citation>
    <scope>NUCLEOTIDE SEQUENCE [LARGE SCALE GENOMIC DNA]</scope>
    <source>
        <strain evidence="3 4">SCSIO 10429</strain>
    </source>
</reference>
<keyword evidence="1" id="KW-0812">Transmembrane</keyword>
<keyword evidence="1" id="KW-1133">Transmembrane helix</keyword>
<proteinExistence type="predicted"/>
<feature type="transmembrane region" description="Helical" evidence="1">
    <location>
        <begin position="36"/>
        <end position="55"/>
    </location>
</feature>
<dbReference type="NCBIfam" id="NF033634">
    <property type="entry name" value="SLATT_1"/>
    <property type="match status" value="1"/>
</dbReference>
<name>A0A1E7L4L5_9ACTN</name>
<dbReference type="Pfam" id="PF14015">
    <property type="entry name" value="DUF4231"/>
    <property type="match status" value="1"/>
</dbReference>
<feature type="domain" description="SMODS and SLOG-associating 2TM effector" evidence="2">
    <location>
        <begin position="162"/>
        <end position="288"/>
    </location>
</feature>
<evidence type="ECO:0000313" key="3">
    <source>
        <dbReference type="EMBL" id="OEV11098.1"/>
    </source>
</evidence>
<dbReference type="Proteomes" id="UP000176005">
    <property type="component" value="Unassembled WGS sequence"/>
</dbReference>
<comment type="caution">
    <text evidence="3">The sequence shown here is derived from an EMBL/GenBank/DDBJ whole genome shotgun (WGS) entry which is preliminary data.</text>
</comment>
<feature type="transmembrane region" description="Helical" evidence="1">
    <location>
        <begin position="192"/>
        <end position="210"/>
    </location>
</feature>
<organism evidence="3 4">
    <name type="scientific">Streptomyces nanshensis</name>
    <dbReference type="NCBI Taxonomy" id="518642"/>
    <lineage>
        <taxon>Bacteria</taxon>
        <taxon>Bacillati</taxon>
        <taxon>Actinomycetota</taxon>
        <taxon>Actinomycetes</taxon>
        <taxon>Kitasatosporales</taxon>
        <taxon>Streptomycetaceae</taxon>
        <taxon>Streptomyces</taxon>
    </lineage>
</organism>
<feature type="transmembrane region" description="Helical" evidence="1">
    <location>
        <begin position="216"/>
        <end position="235"/>
    </location>
</feature>
<keyword evidence="1" id="KW-0472">Membrane</keyword>
<evidence type="ECO:0000259" key="2">
    <source>
        <dbReference type="Pfam" id="PF18181"/>
    </source>
</evidence>
<accession>A0A1E7L4L5</accession>
<keyword evidence="4" id="KW-1185">Reference proteome</keyword>
<dbReference type="InterPro" id="IPR040884">
    <property type="entry name" value="SLATT_1"/>
</dbReference>
<protein>
    <recommendedName>
        <fullName evidence="2">SMODS and SLOG-associating 2TM effector domain-containing protein</fullName>
    </recommendedName>
</protein>
<dbReference type="EMBL" id="LJGW01000249">
    <property type="protein sequence ID" value="OEV11098.1"/>
    <property type="molecule type" value="Genomic_DNA"/>
</dbReference>
<dbReference type="RefSeq" id="WP_070017312.1">
    <property type="nucleotide sequence ID" value="NZ_LJGW01000249.1"/>
</dbReference>
<gene>
    <name evidence="3" type="ORF">AN218_14550</name>
</gene>